<dbReference type="Proteomes" id="UP001597052">
    <property type="component" value="Unassembled WGS sequence"/>
</dbReference>
<comment type="subcellular location">
    <subcellularLocation>
        <location evidence="1">Cell membrane</location>
        <topology evidence="1">Multi-pass membrane protein</topology>
    </subcellularLocation>
</comment>
<evidence type="ECO:0000256" key="2">
    <source>
        <dbReference type="ARBA" id="ARBA00022475"/>
    </source>
</evidence>
<feature type="transmembrane region" description="Helical" evidence="6">
    <location>
        <begin position="113"/>
        <end position="133"/>
    </location>
</feature>
<evidence type="ECO:0000256" key="1">
    <source>
        <dbReference type="ARBA" id="ARBA00004651"/>
    </source>
</evidence>
<feature type="transmembrane region" description="Helical" evidence="6">
    <location>
        <begin position="334"/>
        <end position="352"/>
    </location>
</feature>
<protein>
    <submittedName>
        <fullName evidence="7">Flippase</fullName>
    </submittedName>
</protein>
<dbReference type="InterPro" id="IPR050833">
    <property type="entry name" value="Poly_Biosynth_Transport"/>
</dbReference>
<keyword evidence="3 6" id="KW-0812">Transmembrane</keyword>
<feature type="transmembrane region" description="Helical" evidence="6">
    <location>
        <begin position="182"/>
        <end position="201"/>
    </location>
</feature>
<evidence type="ECO:0000313" key="7">
    <source>
        <dbReference type="EMBL" id="MFD1641990.1"/>
    </source>
</evidence>
<keyword evidence="2" id="KW-1003">Cell membrane</keyword>
<dbReference type="AlphaFoldDB" id="A0ABD6D9L4"/>
<comment type="caution">
    <text evidence="7">The sequence shown here is derived from an EMBL/GenBank/DDBJ whole genome shotgun (WGS) entry which is preliminary data.</text>
</comment>
<dbReference type="PANTHER" id="PTHR30250">
    <property type="entry name" value="PST FAMILY PREDICTED COLANIC ACID TRANSPORTER"/>
    <property type="match status" value="1"/>
</dbReference>
<dbReference type="Pfam" id="PF01943">
    <property type="entry name" value="Polysacc_synt"/>
    <property type="match status" value="1"/>
</dbReference>
<reference evidence="7 8" key="1">
    <citation type="journal article" date="2019" name="Int. J. Syst. Evol. Microbiol.">
        <title>The Global Catalogue of Microorganisms (GCM) 10K type strain sequencing project: providing services to taxonomists for standard genome sequencing and annotation.</title>
        <authorList>
            <consortium name="The Broad Institute Genomics Platform"/>
            <consortium name="The Broad Institute Genome Sequencing Center for Infectious Disease"/>
            <person name="Wu L."/>
            <person name="Ma J."/>
        </authorList>
    </citation>
    <scope>NUCLEOTIDE SEQUENCE [LARGE SCALE GENOMIC DNA]</scope>
    <source>
        <strain evidence="7 8">CGMCC 1.10593</strain>
    </source>
</reference>
<proteinExistence type="predicted"/>
<feature type="transmembrane region" description="Helical" evidence="6">
    <location>
        <begin position="15"/>
        <end position="37"/>
    </location>
</feature>
<dbReference type="GO" id="GO:0005886">
    <property type="term" value="C:plasma membrane"/>
    <property type="evidence" value="ECO:0007669"/>
    <property type="project" value="UniProtKB-SubCell"/>
</dbReference>
<name>A0ABD6D9L4_9EURY</name>
<feature type="transmembrane region" description="Helical" evidence="6">
    <location>
        <begin position="85"/>
        <end position="107"/>
    </location>
</feature>
<feature type="transmembrane region" description="Helical" evidence="6">
    <location>
        <begin position="302"/>
        <end position="322"/>
    </location>
</feature>
<feature type="transmembrane region" description="Helical" evidence="6">
    <location>
        <begin position="430"/>
        <end position="449"/>
    </location>
</feature>
<keyword evidence="8" id="KW-1185">Reference proteome</keyword>
<gene>
    <name evidence="7" type="ORF">ACFSBW_08905</name>
</gene>
<dbReference type="PANTHER" id="PTHR30250:SF11">
    <property type="entry name" value="O-ANTIGEN TRANSPORTER-RELATED"/>
    <property type="match status" value="1"/>
</dbReference>
<feature type="transmembrane region" description="Helical" evidence="6">
    <location>
        <begin position="43"/>
        <end position="64"/>
    </location>
</feature>
<accession>A0ABD6D9L4</accession>
<feature type="transmembrane region" description="Helical" evidence="6">
    <location>
        <begin position="455"/>
        <end position="479"/>
    </location>
</feature>
<evidence type="ECO:0000313" key="8">
    <source>
        <dbReference type="Proteomes" id="UP001597052"/>
    </source>
</evidence>
<dbReference type="EMBL" id="JBHUDM010000002">
    <property type="protein sequence ID" value="MFD1641990.1"/>
    <property type="molecule type" value="Genomic_DNA"/>
</dbReference>
<dbReference type="CDD" id="cd13128">
    <property type="entry name" value="MATE_Wzx_like"/>
    <property type="match status" value="1"/>
</dbReference>
<feature type="transmembrane region" description="Helical" evidence="6">
    <location>
        <begin position="372"/>
        <end position="392"/>
    </location>
</feature>
<organism evidence="7 8">
    <name type="scientific">Halohasta litorea</name>
    <dbReference type="NCBI Taxonomy" id="869891"/>
    <lineage>
        <taxon>Archaea</taxon>
        <taxon>Methanobacteriati</taxon>
        <taxon>Methanobacteriota</taxon>
        <taxon>Stenosarchaea group</taxon>
        <taxon>Halobacteria</taxon>
        <taxon>Halobacteriales</taxon>
        <taxon>Haloferacaceae</taxon>
        <taxon>Halohasta</taxon>
    </lineage>
</organism>
<sequence>MAFADRIAHGVKASFAARLVKIGTNALLLVLLTRFLFTTDQYGLLYTVISVVGVASMFATLGLPSSAARYVAEYSESDPSQVPRILKVSVLFVLGFGLLTAVVVAAFNTQIAALVGESAVAPLLFVAAIYVVFESLHKYLTGIFQGLNEIALSAAVNATAQIGRLCFAVALVVIGFGVWGALAGYLLGFVLSVAIGGYLLYTRFYQTLPSADETEDGLVRRILEYSVPLTATRGATVVDKKIDTILVTSIAGLTPAAFYAVAKQISEACVAPASSLGYTISPAFGEDKAGDRLERAARLYEYSLEHILIFYIPATVGLILVAEPTMRHVFGQDYLGATTVVQVFSLFILANAVNKITTDSLDYLGRARIRAIFKGGMAVGNVSLNLLLIPIYGATGAAAASVVTFGSYTLLNVYIITTELPIQFGRVTGSIGRIVLIAGIMGVGVWLLLPYVTGIGTLVAVIGVGGGIWLALSAVWGVIDIEQLWSYVMPSSSSAE</sequence>
<dbReference type="RefSeq" id="WP_256395635.1">
    <property type="nucleotide sequence ID" value="NZ_JANHDJ010000002.1"/>
</dbReference>
<feature type="transmembrane region" description="Helical" evidence="6">
    <location>
        <begin position="398"/>
        <end position="418"/>
    </location>
</feature>
<keyword evidence="4 6" id="KW-1133">Transmembrane helix</keyword>
<evidence type="ECO:0000256" key="4">
    <source>
        <dbReference type="ARBA" id="ARBA00022989"/>
    </source>
</evidence>
<evidence type="ECO:0000256" key="5">
    <source>
        <dbReference type="ARBA" id="ARBA00023136"/>
    </source>
</evidence>
<dbReference type="InterPro" id="IPR002797">
    <property type="entry name" value="Polysacc_synth"/>
</dbReference>
<keyword evidence="5 6" id="KW-0472">Membrane</keyword>
<evidence type="ECO:0000256" key="6">
    <source>
        <dbReference type="SAM" id="Phobius"/>
    </source>
</evidence>
<evidence type="ECO:0000256" key="3">
    <source>
        <dbReference type="ARBA" id="ARBA00022692"/>
    </source>
</evidence>